<accession>W7T8G4</accession>
<dbReference type="AlphaFoldDB" id="W7T8G4"/>
<proteinExistence type="predicted"/>
<name>W7T8G4_9STRA</name>
<dbReference type="OrthoDB" id="10295116at2759"/>
<sequence>MYDLKSPHEHSSCKDFAFHEATYIRMHVLNPTHAAASWRAGVPLAPITMTAPLHSQTQHLTVMSDAEVCDVVEDTFTFRFDKLYDFVRGHVVDTLRKPRLVLAVGWHEETSTPTGELDVQFQAISVARISFRPHWTAPYLDVSMQTPASRVFQSAFASLATTAALSTALRNIQALPESLEYTKGAGDVFNGTFDRIRRGLWDLIDYGKPLLFAGAPLPLVLFVTRKDQGSCSNERK</sequence>
<evidence type="ECO:0000313" key="2">
    <source>
        <dbReference type="Proteomes" id="UP000019335"/>
    </source>
</evidence>
<keyword evidence="2" id="KW-1185">Reference proteome</keyword>
<protein>
    <submittedName>
        <fullName evidence="1">Uncharacterized protein</fullName>
    </submittedName>
</protein>
<dbReference type="EMBL" id="AZIL01002129">
    <property type="protein sequence ID" value="EWM22697.1"/>
    <property type="molecule type" value="Genomic_DNA"/>
</dbReference>
<reference evidence="1 2" key="1">
    <citation type="journal article" date="2014" name="Mol. Plant">
        <title>Chromosome Scale Genome Assembly and Transcriptome Profiling of Nannochloropsis gaditana in Nitrogen Depletion.</title>
        <authorList>
            <person name="Corteggiani Carpinelli E."/>
            <person name="Telatin A."/>
            <person name="Vitulo N."/>
            <person name="Forcato C."/>
            <person name="D'Angelo M."/>
            <person name="Schiavon R."/>
            <person name="Vezzi A."/>
            <person name="Giacometti G.M."/>
            <person name="Morosinotto T."/>
            <person name="Valle G."/>
        </authorList>
    </citation>
    <scope>NUCLEOTIDE SEQUENCE [LARGE SCALE GENOMIC DNA]</scope>
    <source>
        <strain evidence="1 2">B-31</strain>
    </source>
</reference>
<gene>
    <name evidence="1" type="ORF">Naga_100340g7</name>
</gene>
<evidence type="ECO:0000313" key="1">
    <source>
        <dbReference type="EMBL" id="EWM22697.1"/>
    </source>
</evidence>
<comment type="caution">
    <text evidence="1">The sequence shown here is derived from an EMBL/GenBank/DDBJ whole genome shotgun (WGS) entry which is preliminary data.</text>
</comment>
<organism evidence="1 2">
    <name type="scientific">Nannochloropsis gaditana</name>
    <dbReference type="NCBI Taxonomy" id="72520"/>
    <lineage>
        <taxon>Eukaryota</taxon>
        <taxon>Sar</taxon>
        <taxon>Stramenopiles</taxon>
        <taxon>Ochrophyta</taxon>
        <taxon>Eustigmatophyceae</taxon>
        <taxon>Eustigmatales</taxon>
        <taxon>Monodopsidaceae</taxon>
        <taxon>Nannochloropsis</taxon>
    </lineage>
</organism>
<dbReference type="Proteomes" id="UP000019335">
    <property type="component" value="Unassembled WGS sequence"/>
</dbReference>